<sequence>MVAEQGERDLRKKLNMKTKENEQLAQALEDEKKDHKATYEAWKARWDEVLAMGTPEEESTPMVEELEADAPGDSLVGRAEGGVGVVLPAE</sequence>
<evidence type="ECO:0000313" key="3">
    <source>
        <dbReference type="EMBL" id="KAF5187954.1"/>
    </source>
</evidence>
<evidence type="ECO:0000256" key="1">
    <source>
        <dbReference type="SAM" id="Coils"/>
    </source>
</evidence>
<keyword evidence="4" id="KW-1185">Reference proteome</keyword>
<protein>
    <submittedName>
        <fullName evidence="3">Uncharacterized protein</fullName>
    </submittedName>
</protein>
<reference evidence="3 4" key="1">
    <citation type="submission" date="2020-06" db="EMBL/GenBank/DDBJ databases">
        <title>Transcriptomic and genomic resources for Thalictrum thalictroides and T. hernandezii: Facilitating candidate gene discovery in an emerging model plant lineage.</title>
        <authorList>
            <person name="Arias T."/>
            <person name="Riano-Pachon D.M."/>
            <person name="Di Stilio V.S."/>
        </authorList>
    </citation>
    <scope>NUCLEOTIDE SEQUENCE [LARGE SCALE GENOMIC DNA]</scope>
    <source>
        <strain evidence="4">cv. WT478/WT964</strain>
        <tissue evidence="3">Leaves</tissue>
    </source>
</reference>
<feature type="region of interest" description="Disordered" evidence="2">
    <location>
        <begin position="69"/>
        <end position="90"/>
    </location>
</feature>
<dbReference type="EMBL" id="JABWDY010027347">
    <property type="protein sequence ID" value="KAF5187954.1"/>
    <property type="molecule type" value="Genomic_DNA"/>
</dbReference>
<accession>A0A7J6VS82</accession>
<keyword evidence="1" id="KW-0175">Coiled coil</keyword>
<dbReference type="AlphaFoldDB" id="A0A7J6VS82"/>
<gene>
    <name evidence="3" type="ORF">FRX31_022459</name>
</gene>
<evidence type="ECO:0000313" key="4">
    <source>
        <dbReference type="Proteomes" id="UP000554482"/>
    </source>
</evidence>
<evidence type="ECO:0000256" key="2">
    <source>
        <dbReference type="SAM" id="MobiDB-lite"/>
    </source>
</evidence>
<organism evidence="3 4">
    <name type="scientific">Thalictrum thalictroides</name>
    <name type="common">Rue-anemone</name>
    <name type="synonym">Anemone thalictroides</name>
    <dbReference type="NCBI Taxonomy" id="46969"/>
    <lineage>
        <taxon>Eukaryota</taxon>
        <taxon>Viridiplantae</taxon>
        <taxon>Streptophyta</taxon>
        <taxon>Embryophyta</taxon>
        <taxon>Tracheophyta</taxon>
        <taxon>Spermatophyta</taxon>
        <taxon>Magnoliopsida</taxon>
        <taxon>Ranunculales</taxon>
        <taxon>Ranunculaceae</taxon>
        <taxon>Thalictroideae</taxon>
        <taxon>Thalictrum</taxon>
    </lineage>
</organism>
<feature type="coiled-coil region" evidence="1">
    <location>
        <begin position="7"/>
        <end position="45"/>
    </location>
</feature>
<proteinExistence type="predicted"/>
<comment type="caution">
    <text evidence="3">The sequence shown here is derived from an EMBL/GenBank/DDBJ whole genome shotgun (WGS) entry which is preliminary data.</text>
</comment>
<dbReference type="Proteomes" id="UP000554482">
    <property type="component" value="Unassembled WGS sequence"/>
</dbReference>
<name>A0A7J6VS82_THATH</name>